<dbReference type="InterPro" id="IPR000182">
    <property type="entry name" value="GNAT_dom"/>
</dbReference>
<evidence type="ECO:0000313" key="2">
    <source>
        <dbReference type="EMBL" id="KAL3794808.1"/>
    </source>
</evidence>
<keyword evidence="3" id="KW-1185">Reference proteome</keyword>
<protein>
    <recommendedName>
        <fullName evidence="1">N-acetyltransferase domain-containing protein</fullName>
    </recommendedName>
</protein>
<organism evidence="2 3">
    <name type="scientific">Stephanodiscus triporus</name>
    <dbReference type="NCBI Taxonomy" id="2934178"/>
    <lineage>
        <taxon>Eukaryota</taxon>
        <taxon>Sar</taxon>
        <taxon>Stramenopiles</taxon>
        <taxon>Ochrophyta</taxon>
        <taxon>Bacillariophyta</taxon>
        <taxon>Coscinodiscophyceae</taxon>
        <taxon>Thalassiosirophycidae</taxon>
        <taxon>Stephanodiscales</taxon>
        <taxon>Stephanodiscaceae</taxon>
        <taxon>Stephanodiscus</taxon>
    </lineage>
</organism>
<dbReference type="CDD" id="cd04301">
    <property type="entry name" value="NAT_SF"/>
    <property type="match status" value="1"/>
</dbReference>
<evidence type="ECO:0000313" key="3">
    <source>
        <dbReference type="Proteomes" id="UP001530315"/>
    </source>
</evidence>
<gene>
    <name evidence="2" type="ORF">ACHAW5_005229</name>
</gene>
<evidence type="ECO:0000259" key="1">
    <source>
        <dbReference type="PROSITE" id="PS51186"/>
    </source>
</evidence>
<dbReference type="Proteomes" id="UP001530315">
    <property type="component" value="Unassembled WGS sequence"/>
</dbReference>
<name>A0ABD3Q3M2_9STRA</name>
<dbReference type="PROSITE" id="PS51186">
    <property type="entry name" value="GNAT"/>
    <property type="match status" value="1"/>
</dbReference>
<comment type="caution">
    <text evidence="2">The sequence shown here is derived from an EMBL/GenBank/DDBJ whole genome shotgun (WGS) entry which is preliminary data.</text>
</comment>
<dbReference type="EMBL" id="JALLAZ020000452">
    <property type="protein sequence ID" value="KAL3794808.1"/>
    <property type="molecule type" value="Genomic_DNA"/>
</dbReference>
<accession>A0ABD3Q3M2</accession>
<dbReference type="Gene3D" id="3.40.630.30">
    <property type="match status" value="1"/>
</dbReference>
<dbReference type="Pfam" id="PF00583">
    <property type="entry name" value="Acetyltransf_1"/>
    <property type="match status" value="1"/>
</dbReference>
<proteinExistence type="predicted"/>
<dbReference type="InterPro" id="IPR016181">
    <property type="entry name" value="Acyl_CoA_acyltransferase"/>
</dbReference>
<dbReference type="AlphaFoldDB" id="A0ABD3Q3M2"/>
<reference evidence="2 3" key="1">
    <citation type="submission" date="2024-10" db="EMBL/GenBank/DDBJ databases">
        <title>Updated reference genomes for cyclostephanoid diatoms.</title>
        <authorList>
            <person name="Roberts W.R."/>
            <person name="Alverson A.J."/>
        </authorList>
    </citation>
    <scope>NUCLEOTIDE SEQUENCE [LARGE SCALE GENOMIC DNA]</scope>
    <source>
        <strain evidence="2 3">AJA276-08</strain>
    </source>
</reference>
<sequence>MPVINYRFISIDEECEKDVIPSSYTFPRSYSLVRRDSGTWLRSTDPRCFSLVDEFYVDLMIPAFPLEGERDDIHDWLTYFREQMIERQRQAATATKIVEAAAGGGTTTTSEGDEIVGGINKLDIILMIHDSNDDNDDVIKRDNDEKYVFKKCSNTSNQQFLLGDMNDAQSRHLVQGSKIKIMGAVTMEYYKNSKVGLIGYIVLHEEYRGRGLGKLLHEEALVRMEIMANKYCGDSGGDTGIFKSPLRAIFAETNTPAAGDISPAQCLERHQTLYKLGYRLIKFPYAQPPLDTKDKNASFDDIMLLVYFPYDDNEGHDSLDSDFELRRQSKRELMMRYCSWFFDEEINDGYNHSNGFARMKFDIPFHFVEEFYQITFIHATDLVNDDDDDDDSEKSSEEDMMIDYHTSDYYKLAHWFTHQRQKERDSSKGAVEVSLCPPSTTPWEDCKDILLPEWKEWQEKEERKNKPQDLMSSNVAQKREIVDHGLLMVLTLSYFISQKLG</sequence>
<dbReference type="SUPFAM" id="SSF55729">
    <property type="entry name" value="Acyl-CoA N-acyltransferases (Nat)"/>
    <property type="match status" value="1"/>
</dbReference>
<feature type="domain" description="N-acetyltransferase" evidence="1">
    <location>
        <begin position="126"/>
        <end position="311"/>
    </location>
</feature>